<proteinExistence type="predicted"/>
<feature type="compositionally biased region" description="Acidic residues" evidence="1">
    <location>
        <begin position="164"/>
        <end position="173"/>
    </location>
</feature>
<reference evidence="3 4" key="1">
    <citation type="submission" date="2015-10" db="EMBL/GenBank/DDBJ databases">
        <title>Draft genome sequence of Streptomyces cellostaticus DSM 40189, type strain for the species Streptomyces cellostaticus.</title>
        <authorList>
            <person name="Ruckert C."/>
            <person name="Winkler A."/>
            <person name="Kalinowski J."/>
            <person name="Kampfer P."/>
            <person name="Glaeser S."/>
        </authorList>
    </citation>
    <scope>NUCLEOTIDE SEQUENCE [LARGE SCALE GENOMIC DNA]</scope>
    <source>
        <strain evidence="3 4">DSM 40189</strain>
    </source>
</reference>
<keyword evidence="2" id="KW-0472">Membrane</keyword>
<gene>
    <name evidence="3" type="ORF">AQI88_05970</name>
</gene>
<feature type="transmembrane region" description="Helical" evidence="2">
    <location>
        <begin position="124"/>
        <end position="142"/>
    </location>
</feature>
<evidence type="ECO:0000256" key="1">
    <source>
        <dbReference type="SAM" id="MobiDB-lite"/>
    </source>
</evidence>
<dbReference type="EMBL" id="LMWL01000008">
    <property type="protein sequence ID" value="KUM97768.1"/>
    <property type="molecule type" value="Genomic_DNA"/>
</dbReference>
<dbReference type="OrthoDB" id="9928283at2"/>
<keyword evidence="2" id="KW-1133">Transmembrane helix</keyword>
<feature type="region of interest" description="Disordered" evidence="1">
    <location>
        <begin position="151"/>
        <end position="173"/>
    </location>
</feature>
<keyword evidence="4" id="KW-1185">Reference proteome</keyword>
<accession>A0A101NQZ8</accession>
<feature type="region of interest" description="Disordered" evidence="1">
    <location>
        <begin position="1"/>
        <end position="60"/>
    </location>
</feature>
<dbReference type="RefSeq" id="WP_066992969.1">
    <property type="nucleotide sequence ID" value="NZ_KQ948016.1"/>
</dbReference>
<organism evidence="3 4">
    <name type="scientific">Streptomyces cellostaticus</name>
    <dbReference type="NCBI Taxonomy" id="67285"/>
    <lineage>
        <taxon>Bacteria</taxon>
        <taxon>Bacillati</taxon>
        <taxon>Actinomycetota</taxon>
        <taxon>Actinomycetes</taxon>
        <taxon>Kitasatosporales</taxon>
        <taxon>Streptomycetaceae</taxon>
        <taxon>Streptomyces</taxon>
    </lineage>
</organism>
<dbReference type="Proteomes" id="UP000054241">
    <property type="component" value="Unassembled WGS sequence"/>
</dbReference>
<protein>
    <submittedName>
        <fullName evidence="3">Uncharacterized protein</fullName>
    </submittedName>
</protein>
<evidence type="ECO:0000313" key="4">
    <source>
        <dbReference type="Proteomes" id="UP000054241"/>
    </source>
</evidence>
<keyword evidence="2" id="KW-0812">Transmembrane</keyword>
<comment type="caution">
    <text evidence="3">The sequence shown here is derived from an EMBL/GenBank/DDBJ whole genome shotgun (WGS) entry which is preliminary data.</text>
</comment>
<name>A0A101NQZ8_9ACTN</name>
<dbReference type="STRING" id="67285.AQI88_05970"/>
<dbReference type="AlphaFoldDB" id="A0A101NQZ8"/>
<evidence type="ECO:0000256" key="2">
    <source>
        <dbReference type="SAM" id="Phobius"/>
    </source>
</evidence>
<sequence length="173" mass="17881">MPETAGEPSEPAGEEIPGGAADEDQLPEPAGAEPIQPTAIIPGGGNGLLSPREALPERPPTDNDVRIFFLYAVLGSDEGQKRAVRLARGLAAIALAVGTATTLVTLAVHALVHTFAPGSTPSMGTLGWSVGGFTGVAGLFWGRQRIRTWLRNRRQSSATPPPGTDEEGGGQQP</sequence>
<feature type="transmembrane region" description="Helical" evidence="2">
    <location>
        <begin position="90"/>
        <end position="112"/>
    </location>
</feature>
<evidence type="ECO:0000313" key="3">
    <source>
        <dbReference type="EMBL" id="KUM97768.1"/>
    </source>
</evidence>